<name>A0ABY5DSA1_9ACTN</name>
<keyword evidence="3" id="KW-1185">Reference proteome</keyword>
<dbReference type="RefSeq" id="WP_254570169.1">
    <property type="nucleotide sequence ID" value="NZ_CP098502.1"/>
</dbReference>
<dbReference type="CDD" id="cd01948">
    <property type="entry name" value="EAL"/>
    <property type="match status" value="1"/>
</dbReference>
<reference evidence="2 3" key="1">
    <citation type="submission" date="2022-06" db="EMBL/GenBank/DDBJ databases">
        <title>Paraconexibacter antarcticus.</title>
        <authorList>
            <person name="Kim C.S."/>
        </authorList>
    </citation>
    <scope>NUCLEOTIDE SEQUENCE [LARGE SCALE GENOMIC DNA]</scope>
    <source>
        <strain evidence="2 3">02-257</strain>
    </source>
</reference>
<dbReference type="SMART" id="SM00052">
    <property type="entry name" value="EAL"/>
    <property type="match status" value="1"/>
</dbReference>
<dbReference type="InterPro" id="IPR035919">
    <property type="entry name" value="EAL_sf"/>
</dbReference>
<dbReference type="Pfam" id="PF00563">
    <property type="entry name" value="EAL"/>
    <property type="match status" value="1"/>
</dbReference>
<accession>A0ABY5DSA1</accession>
<dbReference type="EMBL" id="CP098502">
    <property type="protein sequence ID" value="UTI63444.1"/>
    <property type="molecule type" value="Genomic_DNA"/>
</dbReference>
<dbReference type="InterPro" id="IPR001633">
    <property type="entry name" value="EAL_dom"/>
</dbReference>
<gene>
    <name evidence="2" type="ORF">NBH00_19100</name>
</gene>
<evidence type="ECO:0000259" key="1">
    <source>
        <dbReference type="PROSITE" id="PS50883"/>
    </source>
</evidence>
<dbReference type="PANTHER" id="PTHR33121:SF76">
    <property type="entry name" value="SIGNALING PROTEIN"/>
    <property type="match status" value="1"/>
</dbReference>
<proteinExistence type="predicted"/>
<dbReference type="PANTHER" id="PTHR33121">
    <property type="entry name" value="CYCLIC DI-GMP PHOSPHODIESTERASE PDEF"/>
    <property type="match status" value="1"/>
</dbReference>
<feature type="domain" description="EAL" evidence="1">
    <location>
        <begin position="26"/>
        <end position="270"/>
    </location>
</feature>
<dbReference type="SUPFAM" id="SSF141868">
    <property type="entry name" value="EAL domain-like"/>
    <property type="match status" value="1"/>
</dbReference>
<dbReference type="Proteomes" id="UP001056035">
    <property type="component" value="Chromosome"/>
</dbReference>
<evidence type="ECO:0000313" key="2">
    <source>
        <dbReference type="EMBL" id="UTI63444.1"/>
    </source>
</evidence>
<dbReference type="PROSITE" id="PS50883">
    <property type="entry name" value="EAL"/>
    <property type="match status" value="1"/>
</dbReference>
<organism evidence="2 3">
    <name type="scientific">Paraconexibacter antarcticus</name>
    <dbReference type="NCBI Taxonomy" id="2949664"/>
    <lineage>
        <taxon>Bacteria</taxon>
        <taxon>Bacillati</taxon>
        <taxon>Actinomycetota</taxon>
        <taxon>Thermoleophilia</taxon>
        <taxon>Solirubrobacterales</taxon>
        <taxon>Paraconexibacteraceae</taxon>
        <taxon>Paraconexibacter</taxon>
    </lineage>
</organism>
<sequence length="395" mass="41848">MPDTLSSPIQAPDDARRTGPALASLDQGWVAALQQILAEPKCVRVHYQPIVDLQRGLVRGYEALARFPEAAGIGPRDWFVAAARLGYAGALEAQLLQAALVTRPLLVRDRFIAVNVSPQALSSREVQAVLAAERSLEQLVVELVDLDDGADQEHVAEVLAGLRGRGAMVAVDDAGTESRSLDRVAALRPHFVKVDGAVIAGIEHDEACAEIIRTLGAFAAKLDAWVVAEGIETPEQLDALVRLGVPLGQGFALGRPVAAMGELDREVARRMRRRTLSGVNTERLSGLKETALVVPVQAGPDAVTTAFAAEPHAEHAVVLAPDGRPVGVVDRPAHDRGTAPRAPLCLVGVMPVTDAARRAMARPLGTRFDPIAIVDQRGAYLGVVPIARIVAVLAT</sequence>
<protein>
    <submittedName>
        <fullName evidence="2">EAL domain-containing protein</fullName>
    </submittedName>
</protein>
<evidence type="ECO:0000313" key="3">
    <source>
        <dbReference type="Proteomes" id="UP001056035"/>
    </source>
</evidence>
<dbReference type="InterPro" id="IPR050706">
    <property type="entry name" value="Cyclic-di-GMP_PDE-like"/>
</dbReference>
<dbReference type="Gene3D" id="3.20.20.450">
    <property type="entry name" value="EAL domain"/>
    <property type="match status" value="1"/>
</dbReference>